<name>A0A0G2IBB3_9EURO</name>
<evidence type="ECO:0000313" key="2">
    <source>
        <dbReference type="Proteomes" id="UP000034164"/>
    </source>
</evidence>
<accession>A0A0G2IBB3</accession>
<proteinExistence type="predicted"/>
<dbReference type="AlphaFoldDB" id="A0A0G2IBB3"/>
<sequence length="92" mass="10778">MARATERLKASGMATLIEEACTTVRTRLRRRGAAHRQPIEKVLHPEELPENWETLWVEKAKTEAAWSANPAVIQRILHRKWVRKEVLGRWKK</sequence>
<evidence type="ECO:0000313" key="1">
    <source>
        <dbReference type="EMBL" id="KKZ67818.1"/>
    </source>
</evidence>
<dbReference type="EMBL" id="LCZI01000190">
    <property type="protein sequence ID" value="KKZ67818.1"/>
    <property type="molecule type" value="Genomic_DNA"/>
</dbReference>
<dbReference type="VEuPathDB" id="FungiDB:EMCG_06520"/>
<gene>
    <name evidence="1" type="ORF">EMCG_06520</name>
</gene>
<dbReference type="Proteomes" id="UP000034164">
    <property type="component" value="Unassembled WGS sequence"/>
</dbReference>
<protein>
    <submittedName>
        <fullName evidence="1">Uncharacterized protein</fullName>
    </submittedName>
</protein>
<organism evidence="1 2">
    <name type="scientific">[Emmonsia] crescens</name>
    <dbReference type="NCBI Taxonomy" id="73230"/>
    <lineage>
        <taxon>Eukaryota</taxon>
        <taxon>Fungi</taxon>
        <taxon>Dikarya</taxon>
        <taxon>Ascomycota</taxon>
        <taxon>Pezizomycotina</taxon>
        <taxon>Eurotiomycetes</taxon>
        <taxon>Eurotiomycetidae</taxon>
        <taxon>Onygenales</taxon>
        <taxon>Ajellomycetaceae</taxon>
        <taxon>Emergomyces</taxon>
    </lineage>
</organism>
<reference evidence="2" key="1">
    <citation type="journal article" date="2015" name="PLoS Genet.">
        <title>The dynamic genome and transcriptome of the human fungal pathogen Blastomyces and close relative Emmonsia.</title>
        <authorList>
            <person name="Munoz J.F."/>
            <person name="Gauthier G.M."/>
            <person name="Desjardins C.A."/>
            <person name="Gallo J.E."/>
            <person name="Holder J."/>
            <person name="Sullivan T.D."/>
            <person name="Marty A.J."/>
            <person name="Carmen J.C."/>
            <person name="Chen Z."/>
            <person name="Ding L."/>
            <person name="Gujja S."/>
            <person name="Magrini V."/>
            <person name="Misas E."/>
            <person name="Mitreva M."/>
            <person name="Priest M."/>
            <person name="Saif S."/>
            <person name="Whiston E.A."/>
            <person name="Young S."/>
            <person name="Zeng Q."/>
            <person name="Goldman W.E."/>
            <person name="Mardis E.R."/>
            <person name="Taylor J.W."/>
            <person name="McEwen J.G."/>
            <person name="Clay O.K."/>
            <person name="Klein B.S."/>
            <person name="Cuomo C.A."/>
        </authorList>
    </citation>
    <scope>NUCLEOTIDE SEQUENCE [LARGE SCALE GENOMIC DNA]</scope>
    <source>
        <strain evidence="2">UAMH 3008</strain>
    </source>
</reference>
<comment type="caution">
    <text evidence="1">The sequence shown here is derived from an EMBL/GenBank/DDBJ whole genome shotgun (WGS) entry which is preliminary data.</text>
</comment>